<dbReference type="EMBL" id="CP090978">
    <property type="protein sequence ID" value="UJF34271.1"/>
    <property type="molecule type" value="Genomic_DNA"/>
</dbReference>
<sequence>MRVLVTGAEGQLGLDIAKLFKSRHEVQGLSRKMLDVTDDAQCFAVIGDWKPDVIIHCAAYTSVDLAETNEDIAYKVNAMGSRNIAVAAEKVGAKICYISTDYVFDGTSNTPYREHDMLNPQNIYGKSKRAGEELVQSLSSRYFIVRTSWLYGLHGANFVKTIIKLARERDGLKIVNDQTGSPTYTVDLTLFLEQLIKTEKYGIYHASNSGSCSWFELASAVFEELGNSIILEPCLTKDFPRPAYRPSYSVLEHMAIRTNGFDDLRPWREGLQSFFKGVGRVLTR</sequence>
<keyword evidence="5" id="KW-1185">Reference proteome</keyword>
<dbReference type="EC" id="1.1.1.133" evidence="2"/>
<dbReference type="RefSeq" id="WP_235120819.1">
    <property type="nucleotide sequence ID" value="NZ_CP090978.1"/>
</dbReference>
<dbReference type="GO" id="GO:0008831">
    <property type="term" value="F:dTDP-4-dehydrorhamnose reductase activity"/>
    <property type="evidence" value="ECO:0007669"/>
    <property type="project" value="UniProtKB-EC"/>
</dbReference>
<dbReference type="PANTHER" id="PTHR10491:SF4">
    <property type="entry name" value="METHIONINE ADENOSYLTRANSFERASE 2 SUBUNIT BETA"/>
    <property type="match status" value="1"/>
</dbReference>
<dbReference type="Gene3D" id="3.90.25.10">
    <property type="entry name" value="UDP-galactose 4-epimerase, domain 1"/>
    <property type="match status" value="1"/>
</dbReference>
<reference evidence="4 5" key="1">
    <citation type="journal article" date="2024" name="Int. J. Syst. Evol. Microbiol.">
        <title>Paenibacillus hexagrammi sp. nov., a novel bacterium isolated from the gut content of Hexagrammos agrammus.</title>
        <authorList>
            <person name="Jung H.K."/>
            <person name="Kim D.G."/>
            <person name="Zin H."/>
            <person name="Park J."/>
            <person name="Jung H."/>
            <person name="Kim Y.O."/>
            <person name="Kong H.J."/>
            <person name="Kim J.W."/>
            <person name="Kim Y.S."/>
        </authorList>
    </citation>
    <scope>NUCLEOTIDE SEQUENCE [LARGE SCALE GENOMIC DNA]</scope>
    <source>
        <strain evidence="4 5">YPD9-1</strain>
    </source>
</reference>
<keyword evidence="2" id="KW-0521">NADP</keyword>
<organism evidence="4 5">
    <name type="scientific">Paenibacillus hexagrammi</name>
    <dbReference type="NCBI Taxonomy" id="2908839"/>
    <lineage>
        <taxon>Bacteria</taxon>
        <taxon>Bacillati</taxon>
        <taxon>Bacillota</taxon>
        <taxon>Bacilli</taxon>
        <taxon>Bacillales</taxon>
        <taxon>Paenibacillaceae</taxon>
        <taxon>Paenibacillus</taxon>
    </lineage>
</organism>
<gene>
    <name evidence="4" type="primary">rfbD</name>
    <name evidence="4" type="ORF">L0M14_03330</name>
</gene>
<accession>A0ABY3SJX8</accession>
<feature type="domain" description="RmlD-like substrate binding" evidence="3">
    <location>
        <begin position="1"/>
        <end position="276"/>
    </location>
</feature>
<dbReference type="Proteomes" id="UP001649230">
    <property type="component" value="Chromosome"/>
</dbReference>
<comment type="pathway">
    <text evidence="2">Carbohydrate biosynthesis; dTDP-L-rhamnose biosynthesis.</text>
</comment>
<evidence type="ECO:0000259" key="3">
    <source>
        <dbReference type="Pfam" id="PF04321"/>
    </source>
</evidence>
<evidence type="ECO:0000256" key="1">
    <source>
        <dbReference type="ARBA" id="ARBA00010944"/>
    </source>
</evidence>
<comment type="similarity">
    <text evidence="1 2">Belongs to the dTDP-4-dehydrorhamnose reductase family.</text>
</comment>
<evidence type="ECO:0000256" key="2">
    <source>
        <dbReference type="RuleBase" id="RU364082"/>
    </source>
</evidence>
<dbReference type="InterPro" id="IPR036291">
    <property type="entry name" value="NAD(P)-bd_dom_sf"/>
</dbReference>
<proteinExistence type="inferred from homology"/>
<protein>
    <recommendedName>
        <fullName evidence="2">dTDP-4-dehydrorhamnose reductase</fullName>
        <ecNumber evidence="2">1.1.1.133</ecNumber>
    </recommendedName>
</protein>
<dbReference type="InterPro" id="IPR005913">
    <property type="entry name" value="dTDP_dehydrorham_reduct"/>
</dbReference>
<dbReference type="NCBIfam" id="TIGR01214">
    <property type="entry name" value="rmlD"/>
    <property type="match status" value="1"/>
</dbReference>
<comment type="function">
    <text evidence="2">Catalyzes the reduction of dTDP-6-deoxy-L-lyxo-4-hexulose to yield dTDP-L-rhamnose.</text>
</comment>
<dbReference type="PANTHER" id="PTHR10491">
    <property type="entry name" value="DTDP-4-DEHYDRORHAMNOSE REDUCTASE"/>
    <property type="match status" value="1"/>
</dbReference>
<dbReference type="Gene3D" id="3.40.50.720">
    <property type="entry name" value="NAD(P)-binding Rossmann-like Domain"/>
    <property type="match status" value="1"/>
</dbReference>
<evidence type="ECO:0000313" key="4">
    <source>
        <dbReference type="EMBL" id="UJF34271.1"/>
    </source>
</evidence>
<dbReference type="CDD" id="cd05254">
    <property type="entry name" value="dTDP_HR_like_SDR_e"/>
    <property type="match status" value="1"/>
</dbReference>
<dbReference type="InterPro" id="IPR029903">
    <property type="entry name" value="RmlD-like-bd"/>
</dbReference>
<name>A0ABY3SJX8_9BACL</name>
<dbReference type="Pfam" id="PF04321">
    <property type="entry name" value="RmlD_sub_bind"/>
    <property type="match status" value="1"/>
</dbReference>
<dbReference type="SUPFAM" id="SSF51735">
    <property type="entry name" value="NAD(P)-binding Rossmann-fold domains"/>
    <property type="match status" value="1"/>
</dbReference>
<evidence type="ECO:0000313" key="5">
    <source>
        <dbReference type="Proteomes" id="UP001649230"/>
    </source>
</evidence>
<keyword evidence="2 4" id="KW-0560">Oxidoreductase</keyword>